<dbReference type="Proteomes" id="UP000026962">
    <property type="component" value="Chromosome 9"/>
</dbReference>
<organism evidence="1">
    <name type="scientific">Oryza punctata</name>
    <name type="common">Red rice</name>
    <dbReference type="NCBI Taxonomy" id="4537"/>
    <lineage>
        <taxon>Eukaryota</taxon>
        <taxon>Viridiplantae</taxon>
        <taxon>Streptophyta</taxon>
        <taxon>Embryophyta</taxon>
        <taxon>Tracheophyta</taxon>
        <taxon>Spermatophyta</taxon>
        <taxon>Magnoliopsida</taxon>
        <taxon>Liliopsida</taxon>
        <taxon>Poales</taxon>
        <taxon>Poaceae</taxon>
        <taxon>BOP clade</taxon>
        <taxon>Oryzoideae</taxon>
        <taxon>Oryzeae</taxon>
        <taxon>Oryzinae</taxon>
        <taxon>Oryza</taxon>
    </lineage>
</organism>
<dbReference type="EnsemblPlants" id="OPUNC09G06690.1">
    <property type="protein sequence ID" value="OPUNC09G06690.1"/>
    <property type="gene ID" value="OPUNC09G06690"/>
</dbReference>
<evidence type="ECO:0000313" key="1">
    <source>
        <dbReference type="EnsemblPlants" id="OPUNC09G06690.1"/>
    </source>
</evidence>
<reference evidence="1" key="1">
    <citation type="submission" date="2015-04" db="UniProtKB">
        <authorList>
            <consortium name="EnsemblPlants"/>
        </authorList>
    </citation>
    <scope>IDENTIFICATION</scope>
</reference>
<dbReference type="Gramene" id="OPUNC09G06690.1">
    <property type="protein sequence ID" value="OPUNC09G06690.1"/>
    <property type="gene ID" value="OPUNC09G06690"/>
</dbReference>
<proteinExistence type="predicted"/>
<protein>
    <submittedName>
        <fullName evidence="1">Uncharacterized protein</fullName>
    </submittedName>
</protein>
<dbReference type="AlphaFoldDB" id="A0A0E0M0I1"/>
<name>A0A0E0M0I1_ORYPU</name>
<keyword evidence="2" id="KW-1185">Reference proteome</keyword>
<sequence>MEGVRLVVAYMSSRRCQHEEARRLWVKALPLRANNNDACVHRFSLGTLLTTMMIYATEEKNKVWPCFMKVT</sequence>
<accession>A0A0E0M0I1</accession>
<reference evidence="1" key="2">
    <citation type="submission" date="2018-05" db="EMBL/GenBank/DDBJ databases">
        <title>OpunRS2 (Oryza punctata Reference Sequence Version 2).</title>
        <authorList>
            <person name="Zhang J."/>
            <person name="Kudrna D."/>
            <person name="Lee S."/>
            <person name="Talag J."/>
            <person name="Welchert J."/>
            <person name="Wing R.A."/>
        </authorList>
    </citation>
    <scope>NUCLEOTIDE SEQUENCE [LARGE SCALE GENOMIC DNA]</scope>
</reference>
<dbReference type="HOGENOM" id="CLU_2744415_0_0_1"/>
<evidence type="ECO:0000313" key="2">
    <source>
        <dbReference type="Proteomes" id="UP000026962"/>
    </source>
</evidence>